<dbReference type="OrthoDB" id="1431064at2"/>
<dbReference type="Pfam" id="PF12802">
    <property type="entry name" value="MarR_2"/>
    <property type="match status" value="1"/>
</dbReference>
<dbReference type="PANTHER" id="PTHR33164:SF101">
    <property type="entry name" value="TRANSCRIPTIONAL REPRESSOR MPRA"/>
    <property type="match status" value="1"/>
</dbReference>
<accession>A0A0H4PF43</accession>
<dbReference type="PANTHER" id="PTHR33164">
    <property type="entry name" value="TRANSCRIPTIONAL REGULATOR, MARR FAMILY"/>
    <property type="match status" value="1"/>
</dbReference>
<dbReference type="STRING" id="320787.CA2015_3489"/>
<dbReference type="Proteomes" id="UP000036520">
    <property type="component" value="Chromosome"/>
</dbReference>
<evidence type="ECO:0000313" key="3">
    <source>
        <dbReference type="Proteomes" id="UP000036520"/>
    </source>
</evidence>
<dbReference type="RefSeq" id="WP_048643045.1">
    <property type="nucleotide sequence ID" value="NZ_CAXBGM010000099.1"/>
</dbReference>
<dbReference type="InterPro" id="IPR036390">
    <property type="entry name" value="WH_DNA-bd_sf"/>
</dbReference>
<reference evidence="2 3" key="1">
    <citation type="submission" date="2015-07" db="EMBL/GenBank/DDBJ databases">
        <authorList>
            <person name="Kim K.M."/>
        </authorList>
    </citation>
    <scope>NUCLEOTIDE SEQUENCE [LARGE SCALE GENOMIC DNA]</scope>
    <source>
        <strain evidence="2 3">KCTC 12363</strain>
    </source>
</reference>
<evidence type="ECO:0000313" key="2">
    <source>
        <dbReference type="EMBL" id="AKP52874.1"/>
    </source>
</evidence>
<keyword evidence="3" id="KW-1185">Reference proteome</keyword>
<dbReference type="InterPro" id="IPR039422">
    <property type="entry name" value="MarR/SlyA-like"/>
</dbReference>
<dbReference type="AlphaFoldDB" id="A0A0H4PF43"/>
<gene>
    <name evidence="2" type="ORF">CA2015_3489</name>
</gene>
<feature type="domain" description="HTH marR-type" evidence="1">
    <location>
        <begin position="36"/>
        <end position="92"/>
    </location>
</feature>
<dbReference type="InterPro" id="IPR000835">
    <property type="entry name" value="HTH_MarR-typ"/>
</dbReference>
<dbReference type="GO" id="GO:0003700">
    <property type="term" value="F:DNA-binding transcription factor activity"/>
    <property type="evidence" value="ECO:0007669"/>
    <property type="project" value="InterPro"/>
</dbReference>
<organism evidence="2 3">
    <name type="scientific">Cyclobacterium amurskyense</name>
    <dbReference type="NCBI Taxonomy" id="320787"/>
    <lineage>
        <taxon>Bacteria</taxon>
        <taxon>Pseudomonadati</taxon>
        <taxon>Bacteroidota</taxon>
        <taxon>Cytophagia</taxon>
        <taxon>Cytophagales</taxon>
        <taxon>Cyclobacteriaceae</taxon>
        <taxon>Cyclobacterium</taxon>
    </lineage>
</organism>
<name>A0A0H4PF43_9BACT</name>
<dbReference type="InterPro" id="IPR036388">
    <property type="entry name" value="WH-like_DNA-bd_sf"/>
</dbReference>
<dbReference type="EMBL" id="CP012040">
    <property type="protein sequence ID" value="AKP52874.1"/>
    <property type="molecule type" value="Genomic_DNA"/>
</dbReference>
<dbReference type="GO" id="GO:0006950">
    <property type="term" value="P:response to stress"/>
    <property type="evidence" value="ECO:0007669"/>
    <property type="project" value="TreeGrafter"/>
</dbReference>
<evidence type="ECO:0000259" key="1">
    <source>
        <dbReference type="Pfam" id="PF12802"/>
    </source>
</evidence>
<dbReference type="SUPFAM" id="SSF46785">
    <property type="entry name" value="Winged helix' DNA-binding domain"/>
    <property type="match status" value="1"/>
</dbReference>
<dbReference type="KEGG" id="camu:CA2015_3489"/>
<sequence>MKKNDHLTFTARLKRISDNLLYGAKDLYKTLNLEIEPNWHLIFLLFKEKNTLTITEIAEQLKISQPGVIKIVNKMKTKKYLKAEKDKKDSRIQLLKLTTKAKKELPKLEGIWSAGEKTIVDILDNNTEIFEHLDRIEIAISKSDYKERTLIHLDND</sequence>
<dbReference type="PATRIC" id="fig|320787.5.peg.3814"/>
<protein>
    <submittedName>
        <fullName evidence="2">MarR-type transcriptional regulator</fullName>
    </submittedName>
</protein>
<dbReference type="Gene3D" id="1.10.10.10">
    <property type="entry name" value="Winged helix-like DNA-binding domain superfamily/Winged helix DNA-binding domain"/>
    <property type="match status" value="1"/>
</dbReference>
<proteinExistence type="predicted"/>